<name>A0A081KBA2_9GAMM</name>
<evidence type="ECO:0000256" key="1">
    <source>
        <dbReference type="SAM" id="MobiDB-lite"/>
    </source>
</evidence>
<dbReference type="Proteomes" id="UP000027997">
    <property type="component" value="Unassembled WGS sequence"/>
</dbReference>
<keyword evidence="4" id="KW-1185">Reference proteome</keyword>
<sequence>MLYNPQTLREVIRWSKRDQIIVLIAVILLPGGVFELLVAAIIMCFFLFLRRKHIRAFRIIAPTIFQRWAYLLLAEIIISFAFCLLLKWVPENKEEILIAYIVLILCTTIFNYFLLGRLPDIKIRAQYIGPDLPESQVIRDGRSKMGLPPLDKYAPNSKKKNGKKKITRRK</sequence>
<feature type="region of interest" description="Disordered" evidence="1">
    <location>
        <begin position="140"/>
        <end position="170"/>
    </location>
</feature>
<gene>
    <name evidence="3" type="ORF">GV64_12370</name>
</gene>
<organism evidence="3 4">
    <name type="scientific">Endozoicomonas elysicola</name>
    <dbReference type="NCBI Taxonomy" id="305900"/>
    <lineage>
        <taxon>Bacteria</taxon>
        <taxon>Pseudomonadati</taxon>
        <taxon>Pseudomonadota</taxon>
        <taxon>Gammaproteobacteria</taxon>
        <taxon>Oceanospirillales</taxon>
        <taxon>Endozoicomonadaceae</taxon>
        <taxon>Endozoicomonas</taxon>
    </lineage>
</organism>
<evidence type="ECO:0000313" key="3">
    <source>
        <dbReference type="EMBL" id="KEI71428.1"/>
    </source>
</evidence>
<accession>A0A081KBA2</accession>
<keyword evidence="2" id="KW-1133">Transmembrane helix</keyword>
<keyword evidence="2" id="KW-0472">Membrane</keyword>
<keyword evidence="2" id="KW-0812">Transmembrane</keyword>
<comment type="caution">
    <text evidence="3">The sequence shown here is derived from an EMBL/GenBank/DDBJ whole genome shotgun (WGS) entry which is preliminary data.</text>
</comment>
<reference evidence="3 4" key="1">
    <citation type="submission" date="2014-06" db="EMBL/GenBank/DDBJ databases">
        <title>Whole Genome Sequences of Three Symbiotic Endozoicomonas Bacteria.</title>
        <authorList>
            <person name="Neave M.J."/>
            <person name="Apprill A."/>
            <person name="Voolstra C.R."/>
        </authorList>
    </citation>
    <scope>NUCLEOTIDE SEQUENCE [LARGE SCALE GENOMIC DNA]</scope>
    <source>
        <strain evidence="3 4">DSM 22380</strain>
    </source>
</reference>
<proteinExistence type="predicted"/>
<protein>
    <submittedName>
        <fullName evidence="3">Uncharacterized protein</fullName>
    </submittedName>
</protein>
<dbReference type="STRING" id="305900.GV64_12370"/>
<evidence type="ECO:0000256" key="2">
    <source>
        <dbReference type="SAM" id="Phobius"/>
    </source>
</evidence>
<feature type="transmembrane region" description="Helical" evidence="2">
    <location>
        <begin position="96"/>
        <end position="115"/>
    </location>
</feature>
<dbReference type="EMBL" id="JOJP01000001">
    <property type="protein sequence ID" value="KEI71428.1"/>
    <property type="molecule type" value="Genomic_DNA"/>
</dbReference>
<evidence type="ECO:0000313" key="4">
    <source>
        <dbReference type="Proteomes" id="UP000027997"/>
    </source>
</evidence>
<feature type="transmembrane region" description="Helical" evidence="2">
    <location>
        <begin position="70"/>
        <end position="90"/>
    </location>
</feature>
<dbReference type="AlphaFoldDB" id="A0A081KBA2"/>
<feature type="transmembrane region" description="Helical" evidence="2">
    <location>
        <begin position="20"/>
        <end position="49"/>
    </location>
</feature>
<feature type="compositionally biased region" description="Basic residues" evidence="1">
    <location>
        <begin position="157"/>
        <end position="170"/>
    </location>
</feature>